<dbReference type="EMBL" id="JAPDOD010000008">
    <property type="protein sequence ID" value="MDA0161043.1"/>
    <property type="molecule type" value="Genomic_DNA"/>
</dbReference>
<reference evidence="3" key="1">
    <citation type="submission" date="2022-10" db="EMBL/GenBank/DDBJ databases">
        <title>The WGS of Solirubrobacter ginsenosidimutans DSM 21036.</title>
        <authorList>
            <person name="Jiang Z."/>
        </authorList>
    </citation>
    <scope>NUCLEOTIDE SEQUENCE</scope>
    <source>
        <strain evidence="3">DSM 21036</strain>
    </source>
</reference>
<feature type="transmembrane region" description="Helical" evidence="2">
    <location>
        <begin position="163"/>
        <end position="183"/>
    </location>
</feature>
<keyword evidence="4" id="KW-1185">Reference proteome</keyword>
<feature type="transmembrane region" description="Helical" evidence="2">
    <location>
        <begin position="46"/>
        <end position="67"/>
    </location>
</feature>
<feature type="transmembrane region" description="Helical" evidence="2">
    <location>
        <begin position="220"/>
        <end position="242"/>
    </location>
</feature>
<evidence type="ECO:0000256" key="2">
    <source>
        <dbReference type="SAM" id="Phobius"/>
    </source>
</evidence>
<keyword evidence="2" id="KW-1133">Transmembrane helix</keyword>
<evidence type="ECO:0000256" key="1">
    <source>
        <dbReference type="SAM" id="MobiDB-lite"/>
    </source>
</evidence>
<dbReference type="Gene3D" id="1.10.3730.20">
    <property type="match status" value="1"/>
</dbReference>
<dbReference type="PANTHER" id="PTHR40761:SF1">
    <property type="entry name" value="CONSERVED INTEGRAL MEMBRANE ALANINE VALINE AND LEUCINE RICH PROTEIN-RELATED"/>
    <property type="match status" value="1"/>
</dbReference>
<dbReference type="AlphaFoldDB" id="A0A9X3MTM2"/>
<feature type="transmembrane region" description="Helical" evidence="2">
    <location>
        <begin position="73"/>
        <end position="95"/>
    </location>
</feature>
<dbReference type="RefSeq" id="WP_270040196.1">
    <property type="nucleotide sequence ID" value="NZ_JAPDOD010000008.1"/>
</dbReference>
<evidence type="ECO:0000313" key="3">
    <source>
        <dbReference type="EMBL" id="MDA0161043.1"/>
    </source>
</evidence>
<organism evidence="3 4">
    <name type="scientific">Solirubrobacter ginsenosidimutans</name>
    <dbReference type="NCBI Taxonomy" id="490573"/>
    <lineage>
        <taxon>Bacteria</taxon>
        <taxon>Bacillati</taxon>
        <taxon>Actinomycetota</taxon>
        <taxon>Thermoleophilia</taxon>
        <taxon>Solirubrobacterales</taxon>
        <taxon>Solirubrobacteraceae</taxon>
        <taxon>Solirubrobacter</taxon>
    </lineage>
</organism>
<evidence type="ECO:0000313" key="4">
    <source>
        <dbReference type="Proteomes" id="UP001149140"/>
    </source>
</evidence>
<feature type="region of interest" description="Disordered" evidence="1">
    <location>
        <begin position="278"/>
        <end position="298"/>
    </location>
</feature>
<name>A0A9X3MTM2_9ACTN</name>
<feature type="transmembrane region" description="Helical" evidence="2">
    <location>
        <begin position="254"/>
        <end position="273"/>
    </location>
</feature>
<dbReference type="SUPFAM" id="SSF103481">
    <property type="entry name" value="Multidrug resistance efflux transporter EmrE"/>
    <property type="match status" value="1"/>
</dbReference>
<proteinExistence type="predicted"/>
<dbReference type="PANTHER" id="PTHR40761">
    <property type="entry name" value="CONSERVED INTEGRAL MEMBRANE ALANINE VALINE AND LEUCINE RICH PROTEIN-RELATED"/>
    <property type="match status" value="1"/>
</dbReference>
<accession>A0A9X3MTM2</accession>
<feature type="transmembrane region" description="Helical" evidence="2">
    <location>
        <begin position="107"/>
        <end position="127"/>
    </location>
</feature>
<feature type="transmembrane region" description="Helical" evidence="2">
    <location>
        <begin position="195"/>
        <end position="213"/>
    </location>
</feature>
<protein>
    <recommendedName>
        <fullName evidence="5">DMT family transporter</fullName>
    </recommendedName>
</protein>
<feature type="transmembrane region" description="Helical" evidence="2">
    <location>
        <begin position="139"/>
        <end position="156"/>
    </location>
</feature>
<dbReference type="Proteomes" id="UP001149140">
    <property type="component" value="Unassembled WGS sequence"/>
</dbReference>
<keyword evidence="2" id="KW-0812">Transmembrane</keyword>
<sequence length="298" mass="30757">MPFSVQLGLFFAFLTALGSVLGFFLKFKGAVQAPPVQWRRPLHSTIALFRSPIYTIGCVVATTSWGFHVVALGLAPISVVQSVIAGGLVLVTVVADRVFGQSVTRREWIGVGLTAAGLAFLAATLEGTTDAAHGDYQDLTFAITVAGATIAAFVLARRAHSGPALAVSAGLFWAASDITIKALSGKAEDLGVAVIWHPFAFVIVALSLIGLLVSARSLQIGPAVAVIALTSATANVLTIAAGPFVFKEPLPDDPFALLVRLAAFALVITAAALTPPPMEEPAPTADLLRASPATEHAG</sequence>
<gene>
    <name evidence="3" type="ORF">OM076_12260</name>
</gene>
<keyword evidence="2" id="KW-0472">Membrane</keyword>
<feature type="transmembrane region" description="Helical" evidence="2">
    <location>
        <begin position="6"/>
        <end position="25"/>
    </location>
</feature>
<dbReference type="InterPro" id="IPR037185">
    <property type="entry name" value="EmrE-like"/>
</dbReference>
<comment type="caution">
    <text evidence="3">The sequence shown here is derived from an EMBL/GenBank/DDBJ whole genome shotgun (WGS) entry which is preliminary data.</text>
</comment>
<evidence type="ECO:0008006" key="5">
    <source>
        <dbReference type="Google" id="ProtNLM"/>
    </source>
</evidence>